<dbReference type="InterPro" id="IPR015943">
    <property type="entry name" value="WD40/YVTN_repeat-like_dom_sf"/>
</dbReference>
<dbReference type="RefSeq" id="WP_020510302.1">
    <property type="nucleotide sequence ID" value="NZ_JBIAZU010000002.1"/>
</dbReference>
<sequence>MSAIELGDVTTAPAVEPEPPIMSPGLLRVALALLTVVGLAVVGASARPEPSRQLHSIWSIDVTDLSQYSISGDTVFVLNSGWDLTAYALADGRVRWSRRLEHQTAATADDVASLLLPSAYARITRAEVDGLGRTDNATAATLALDPATGNERWRSPGGVGYRDAATALLIEADPGGGRPRTFRQVRIADGAVQWTRPAGRPDYWIAGAGHLVTVGADGRTEVVGLTDGGGVSGGRLPLSRDEITAGTADTVQIDATALYLKRNEGGRLTVSAVDLATLRPRWTVDGGPAAREARLCGAVLCVDDGTATSGYDLGTGQLRWRAEGWINAAAVTGGRLLALNVRSAGEGLLDAASGAVLADLGFGYPVWDTTAGTPTFLLRDTVTPPGRTAVYRVDSRGGGRSLRGSIDSIPGRTCVAVRDRLVCQTTNGRLTVVAVA</sequence>
<accession>A0ABW6WBL8</accession>
<organism evidence="1 2">
    <name type="scientific">Paractinoplanes globisporus</name>
    <dbReference type="NCBI Taxonomy" id="113565"/>
    <lineage>
        <taxon>Bacteria</taxon>
        <taxon>Bacillati</taxon>
        <taxon>Actinomycetota</taxon>
        <taxon>Actinomycetes</taxon>
        <taxon>Micromonosporales</taxon>
        <taxon>Micromonosporaceae</taxon>
        <taxon>Paractinoplanes</taxon>
    </lineage>
</organism>
<dbReference type="EMBL" id="JBIAZU010000002">
    <property type="protein sequence ID" value="MFF5290707.1"/>
    <property type="molecule type" value="Genomic_DNA"/>
</dbReference>
<protein>
    <submittedName>
        <fullName evidence="1">PQQ-binding-like beta-propeller repeat protein</fullName>
    </submittedName>
</protein>
<dbReference type="InterPro" id="IPR011047">
    <property type="entry name" value="Quinoprotein_ADH-like_sf"/>
</dbReference>
<dbReference type="Proteomes" id="UP001602245">
    <property type="component" value="Unassembled WGS sequence"/>
</dbReference>
<dbReference type="SUPFAM" id="SSF50998">
    <property type="entry name" value="Quinoprotein alcohol dehydrogenase-like"/>
    <property type="match status" value="1"/>
</dbReference>
<name>A0ABW6WBL8_9ACTN</name>
<evidence type="ECO:0000313" key="1">
    <source>
        <dbReference type="EMBL" id="MFF5290707.1"/>
    </source>
</evidence>
<reference evidence="1 2" key="1">
    <citation type="submission" date="2024-10" db="EMBL/GenBank/DDBJ databases">
        <title>The Natural Products Discovery Center: Release of the First 8490 Sequenced Strains for Exploring Actinobacteria Biosynthetic Diversity.</title>
        <authorList>
            <person name="Kalkreuter E."/>
            <person name="Kautsar S.A."/>
            <person name="Yang D."/>
            <person name="Bader C.D."/>
            <person name="Teijaro C.N."/>
            <person name="Fluegel L."/>
            <person name="Davis C.M."/>
            <person name="Simpson J.R."/>
            <person name="Lauterbach L."/>
            <person name="Steele A.D."/>
            <person name="Gui C."/>
            <person name="Meng S."/>
            <person name="Li G."/>
            <person name="Viehrig K."/>
            <person name="Ye F."/>
            <person name="Su P."/>
            <person name="Kiefer A.F."/>
            <person name="Nichols A."/>
            <person name="Cepeda A.J."/>
            <person name="Yan W."/>
            <person name="Fan B."/>
            <person name="Jiang Y."/>
            <person name="Adhikari A."/>
            <person name="Zheng C.-J."/>
            <person name="Schuster L."/>
            <person name="Cowan T.M."/>
            <person name="Smanski M.J."/>
            <person name="Chevrette M.G."/>
            <person name="De Carvalho L.P.S."/>
            <person name="Shen B."/>
        </authorList>
    </citation>
    <scope>NUCLEOTIDE SEQUENCE [LARGE SCALE GENOMIC DNA]</scope>
    <source>
        <strain evidence="1 2">NPDC000087</strain>
    </source>
</reference>
<keyword evidence="2" id="KW-1185">Reference proteome</keyword>
<proteinExistence type="predicted"/>
<evidence type="ECO:0000313" key="2">
    <source>
        <dbReference type="Proteomes" id="UP001602245"/>
    </source>
</evidence>
<gene>
    <name evidence="1" type="ORF">ACFY35_14775</name>
</gene>
<dbReference type="Gene3D" id="2.130.10.10">
    <property type="entry name" value="YVTN repeat-like/Quinoprotein amine dehydrogenase"/>
    <property type="match status" value="1"/>
</dbReference>
<comment type="caution">
    <text evidence="1">The sequence shown here is derived from an EMBL/GenBank/DDBJ whole genome shotgun (WGS) entry which is preliminary data.</text>
</comment>